<comment type="caution">
    <text evidence="1">The sequence shown here is derived from an EMBL/GenBank/DDBJ whole genome shotgun (WGS) entry which is preliminary data.</text>
</comment>
<evidence type="ECO:0000313" key="1">
    <source>
        <dbReference type="EMBL" id="MFC3528450.1"/>
    </source>
</evidence>
<dbReference type="PIRSF" id="PIRSF012608">
    <property type="entry name" value="UCP012608"/>
    <property type="match status" value="1"/>
</dbReference>
<dbReference type="Pfam" id="PF10094">
    <property type="entry name" value="DUF2332"/>
    <property type="match status" value="1"/>
</dbReference>
<sequence length="351" mass="37979">MSSWQDAFAQQTRACRALGSVLTARVCDALARIIASDTGPVGQRVKSWPGDAGPGADSVPLRLCGALHALTMTNRAPALTAAYAMAGGVQLDLEIRSAIQNNAPHFLEWLEYAPQTNEVGRSGPLIAVAWFLGARCPGVRFDLLELGGSAGLNLNFPHYSLANEMGFQPSLAEGELSEVRLAPLWRGTPPEPAPLTFGTARGVDLNPLDPARDGFRLMAYTWPDQRDRLGRLRAALAVAGAHPPVMERDDAGAWLAARLAEPVPHGRLVYHTVAAQYFPETTRARIETALQEAGRHAGPDRPLAHFSMEGDGGEGAALRLRLWSGGPPRTWHLGRADFHGRWIEWQAQEES</sequence>
<dbReference type="RefSeq" id="WP_377744172.1">
    <property type="nucleotide sequence ID" value="NZ_JBHRXJ010000005.1"/>
</dbReference>
<name>A0ABV7R311_9RHOB</name>
<protein>
    <submittedName>
        <fullName evidence="1">DUF2332 domain-containing protein</fullName>
    </submittedName>
</protein>
<keyword evidence="2" id="KW-1185">Reference proteome</keyword>
<gene>
    <name evidence="1" type="ORF">ACFOMH_09710</name>
</gene>
<dbReference type="EMBL" id="JBHRXJ010000005">
    <property type="protein sequence ID" value="MFC3528450.1"/>
    <property type="molecule type" value="Genomic_DNA"/>
</dbReference>
<proteinExistence type="predicted"/>
<reference evidence="2" key="1">
    <citation type="journal article" date="2019" name="Int. J. Syst. Evol. Microbiol.">
        <title>The Global Catalogue of Microorganisms (GCM) 10K type strain sequencing project: providing services to taxonomists for standard genome sequencing and annotation.</title>
        <authorList>
            <consortium name="The Broad Institute Genomics Platform"/>
            <consortium name="The Broad Institute Genome Sequencing Center for Infectious Disease"/>
            <person name="Wu L."/>
            <person name="Ma J."/>
        </authorList>
    </citation>
    <scope>NUCLEOTIDE SEQUENCE [LARGE SCALE GENOMIC DNA]</scope>
    <source>
        <strain evidence="2">KCTC 42899</strain>
    </source>
</reference>
<organism evidence="1 2">
    <name type="scientific">Paracoccus mangrovi</name>
    <dbReference type="NCBI Taxonomy" id="1715645"/>
    <lineage>
        <taxon>Bacteria</taxon>
        <taxon>Pseudomonadati</taxon>
        <taxon>Pseudomonadota</taxon>
        <taxon>Alphaproteobacteria</taxon>
        <taxon>Rhodobacterales</taxon>
        <taxon>Paracoccaceae</taxon>
        <taxon>Paracoccus</taxon>
    </lineage>
</organism>
<dbReference type="InterPro" id="IPR011200">
    <property type="entry name" value="UCP012608"/>
</dbReference>
<evidence type="ECO:0000313" key="2">
    <source>
        <dbReference type="Proteomes" id="UP001595721"/>
    </source>
</evidence>
<dbReference type="Proteomes" id="UP001595721">
    <property type="component" value="Unassembled WGS sequence"/>
</dbReference>
<accession>A0ABV7R311</accession>